<keyword evidence="2" id="KW-1185">Reference proteome</keyword>
<organism evidence="1 2">
    <name type="scientific">Streptomyces solicathayae</name>
    <dbReference type="NCBI Taxonomy" id="3081768"/>
    <lineage>
        <taxon>Bacteria</taxon>
        <taxon>Bacillati</taxon>
        <taxon>Actinomycetota</taxon>
        <taxon>Actinomycetes</taxon>
        <taxon>Kitasatosporales</taxon>
        <taxon>Streptomycetaceae</taxon>
        <taxon>Streptomyces</taxon>
    </lineage>
</organism>
<accession>A0ABZ0LPN6</accession>
<evidence type="ECO:0000313" key="1">
    <source>
        <dbReference type="EMBL" id="WOX21444.1"/>
    </source>
</evidence>
<evidence type="ECO:0000313" key="2">
    <source>
        <dbReference type="Proteomes" id="UP001301731"/>
    </source>
</evidence>
<reference evidence="1 2" key="1">
    <citation type="submission" date="2023-10" db="EMBL/GenBank/DDBJ databases">
        <title>The genome sequence of Streptomyces sp. HUAS YS2.</title>
        <authorList>
            <person name="Mo P."/>
        </authorList>
    </citation>
    <scope>NUCLEOTIDE SEQUENCE [LARGE SCALE GENOMIC DNA]</scope>
    <source>
        <strain evidence="1 2">HUAS YS2</strain>
    </source>
</reference>
<proteinExistence type="predicted"/>
<sequence length="44" mass="4950">MNNDTESATLAVTRVANSCVLIEMHGCAVLTDPFFTERWHVRRG</sequence>
<name>A0ABZ0LPN6_9ACTN</name>
<protein>
    <submittedName>
        <fullName evidence="1">Uncharacterized protein</fullName>
    </submittedName>
</protein>
<dbReference type="EMBL" id="CP137573">
    <property type="protein sequence ID" value="WOX21444.1"/>
    <property type="molecule type" value="Genomic_DNA"/>
</dbReference>
<dbReference type="Gene3D" id="3.60.15.10">
    <property type="entry name" value="Ribonuclease Z/Hydroxyacylglutathione hydrolase-like"/>
    <property type="match status" value="1"/>
</dbReference>
<dbReference type="RefSeq" id="WP_318102364.1">
    <property type="nucleotide sequence ID" value="NZ_CP137573.1"/>
</dbReference>
<dbReference type="InterPro" id="IPR036866">
    <property type="entry name" value="RibonucZ/Hydroxyglut_hydro"/>
</dbReference>
<dbReference type="Proteomes" id="UP001301731">
    <property type="component" value="Chromosome"/>
</dbReference>
<gene>
    <name evidence="1" type="ORF">R2D22_08570</name>
</gene>